<dbReference type="Proteomes" id="UP000011560">
    <property type="component" value="Unassembled WGS sequence"/>
</dbReference>
<dbReference type="EMBL" id="AOIQ01000021">
    <property type="protein sequence ID" value="ELZ08324.1"/>
    <property type="molecule type" value="Genomic_DNA"/>
</dbReference>
<evidence type="ECO:0000313" key="2">
    <source>
        <dbReference type="Proteomes" id="UP000011560"/>
    </source>
</evidence>
<dbReference type="AlphaFoldDB" id="M0BF85"/>
<protein>
    <submittedName>
        <fullName evidence="1">Uncharacterized protein</fullName>
    </submittedName>
</protein>
<organism evidence="1 2">
    <name type="scientific">Halovivax asiaticus JCM 14624</name>
    <dbReference type="NCBI Taxonomy" id="1227490"/>
    <lineage>
        <taxon>Archaea</taxon>
        <taxon>Methanobacteriati</taxon>
        <taxon>Methanobacteriota</taxon>
        <taxon>Stenosarchaea group</taxon>
        <taxon>Halobacteria</taxon>
        <taxon>Halobacteriales</taxon>
        <taxon>Natrialbaceae</taxon>
        <taxon>Halovivax</taxon>
    </lineage>
</organism>
<proteinExistence type="predicted"/>
<reference evidence="1 2" key="1">
    <citation type="journal article" date="2014" name="PLoS Genet.">
        <title>Phylogenetically driven sequencing of extremely halophilic archaea reveals strategies for static and dynamic osmo-response.</title>
        <authorList>
            <person name="Becker E.A."/>
            <person name="Seitzer P.M."/>
            <person name="Tritt A."/>
            <person name="Larsen D."/>
            <person name="Krusor M."/>
            <person name="Yao A.I."/>
            <person name="Wu D."/>
            <person name="Madern D."/>
            <person name="Eisen J.A."/>
            <person name="Darling A.E."/>
            <person name="Facciotti M.T."/>
        </authorList>
    </citation>
    <scope>NUCLEOTIDE SEQUENCE [LARGE SCALE GENOMIC DNA]</scope>
    <source>
        <strain evidence="1 2">JCM 14624</strain>
    </source>
</reference>
<evidence type="ECO:0000313" key="1">
    <source>
        <dbReference type="EMBL" id="ELZ08324.1"/>
    </source>
</evidence>
<name>M0BF85_9EURY</name>
<comment type="caution">
    <text evidence="1">The sequence shown here is derived from an EMBL/GenBank/DDBJ whole genome shotgun (WGS) entry which is preliminary data.</text>
</comment>
<gene>
    <name evidence="1" type="ORF">C479_13333</name>
</gene>
<keyword evidence="2" id="KW-1185">Reference proteome</keyword>
<sequence length="132" mass="15044">MCYRFSNVPDRYSFRNPCAANSNVVRSIVETGDRETIAEGYESLRLGLNAVLEDHSPARRTCTVYDCDAAATHTAEFDSERAWFTARYCHDCADTERPNIVAVCEGRDTKFCDHDRCFNVVHASRDRFPAHQ</sequence>
<accession>M0BF85</accession>